<dbReference type="AlphaFoldDB" id="E7RVG8"/>
<dbReference type="InterPro" id="IPR036250">
    <property type="entry name" value="AcylCo_DH-like_C"/>
</dbReference>
<dbReference type="InterPro" id="IPR037069">
    <property type="entry name" value="AcylCoA_DH/ox_N_sf"/>
</dbReference>
<dbReference type="InterPro" id="IPR046373">
    <property type="entry name" value="Acyl-CoA_Oxase/DH_mid-dom_sf"/>
</dbReference>
<keyword evidence="8" id="KW-1185">Reference proteome</keyword>
<protein>
    <submittedName>
        <fullName evidence="7">Acyl-CoA dehydrogenase, middle domain protein</fullName>
    </submittedName>
</protein>
<dbReference type="SUPFAM" id="SSF47203">
    <property type="entry name" value="Acyl-CoA dehydrogenase C-terminal domain-like"/>
    <property type="match status" value="1"/>
</dbReference>
<dbReference type="Proteomes" id="UP000011021">
    <property type="component" value="Unassembled WGS sequence"/>
</dbReference>
<evidence type="ECO:0000256" key="4">
    <source>
        <dbReference type="ARBA" id="ARBA00022827"/>
    </source>
</evidence>
<dbReference type="PANTHER" id="PTHR42803:SF3">
    <property type="entry name" value="ACYL-COA DEHYDROGENASE-RELATED"/>
    <property type="match status" value="1"/>
</dbReference>
<organism evidence="7 8">
    <name type="scientific">Lautropia mirabilis ATCC 51599</name>
    <dbReference type="NCBI Taxonomy" id="887898"/>
    <lineage>
        <taxon>Bacteria</taxon>
        <taxon>Pseudomonadati</taxon>
        <taxon>Pseudomonadota</taxon>
        <taxon>Betaproteobacteria</taxon>
        <taxon>Burkholderiales</taxon>
        <taxon>Burkholderiaceae</taxon>
        <taxon>Lautropia</taxon>
    </lineage>
</organism>
<dbReference type="Pfam" id="PF00441">
    <property type="entry name" value="Acyl-CoA_dh_1"/>
    <property type="match status" value="1"/>
</dbReference>
<comment type="cofactor">
    <cofactor evidence="1">
        <name>FAD</name>
        <dbReference type="ChEBI" id="CHEBI:57692"/>
    </cofactor>
</comment>
<evidence type="ECO:0000259" key="5">
    <source>
        <dbReference type="Pfam" id="PF00441"/>
    </source>
</evidence>
<dbReference type="EMBL" id="AEQP01000002">
    <property type="protein sequence ID" value="EFV95772.1"/>
    <property type="molecule type" value="Genomic_DNA"/>
</dbReference>
<dbReference type="GO" id="GO:0050660">
    <property type="term" value="F:flavin adenine dinucleotide binding"/>
    <property type="evidence" value="ECO:0007669"/>
    <property type="project" value="InterPro"/>
</dbReference>
<dbReference type="HOGENOM" id="CLU_018204_12_2_4"/>
<keyword evidence="3" id="KW-0285">Flavoprotein</keyword>
<feature type="domain" description="Acetyl-CoA dehydrogenase-like C-terminal" evidence="6">
    <location>
        <begin position="481"/>
        <end position="607"/>
    </location>
</feature>
<evidence type="ECO:0000256" key="1">
    <source>
        <dbReference type="ARBA" id="ARBA00001974"/>
    </source>
</evidence>
<dbReference type="InterPro" id="IPR009075">
    <property type="entry name" value="AcylCo_DH/oxidase_C"/>
</dbReference>
<gene>
    <name evidence="7" type="ORF">HMPREF0551_0680</name>
</gene>
<dbReference type="RefSeq" id="WP_005672795.1">
    <property type="nucleotide sequence ID" value="NZ_GL636062.1"/>
</dbReference>
<dbReference type="Gene3D" id="1.20.140.10">
    <property type="entry name" value="Butyryl-CoA Dehydrogenase, subunit A, domain 3"/>
    <property type="match status" value="1"/>
</dbReference>
<dbReference type="PANTHER" id="PTHR42803">
    <property type="entry name" value="ACYL-COA DEHYDROGENASE"/>
    <property type="match status" value="1"/>
</dbReference>
<comment type="caution">
    <text evidence="7">The sequence shown here is derived from an EMBL/GenBank/DDBJ whole genome shotgun (WGS) entry which is preliminary data.</text>
</comment>
<accession>E7RVG8</accession>
<dbReference type="InterPro" id="IPR052166">
    <property type="entry name" value="Diverse_Acyl-CoA_DH"/>
</dbReference>
<keyword evidence="4" id="KW-0274">FAD</keyword>
<dbReference type="InterPro" id="IPR025878">
    <property type="entry name" value="Acyl-CoA_dh-like_C_dom"/>
</dbReference>
<proteinExistence type="inferred from homology"/>
<comment type="similarity">
    <text evidence="2">Belongs to the acyl-CoA dehydrogenase family.</text>
</comment>
<reference evidence="7 8" key="1">
    <citation type="submission" date="2010-12" db="EMBL/GenBank/DDBJ databases">
        <authorList>
            <person name="Muzny D."/>
            <person name="Qin X."/>
            <person name="Deng J."/>
            <person name="Jiang H."/>
            <person name="Liu Y."/>
            <person name="Qu J."/>
            <person name="Song X.-Z."/>
            <person name="Zhang L."/>
            <person name="Thornton R."/>
            <person name="Coyle M."/>
            <person name="Francisco L."/>
            <person name="Jackson L."/>
            <person name="Javaid M."/>
            <person name="Korchina V."/>
            <person name="Kovar C."/>
            <person name="Mata R."/>
            <person name="Mathew T."/>
            <person name="Ngo R."/>
            <person name="Nguyen L."/>
            <person name="Nguyen N."/>
            <person name="Okwuonu G."/>
            <person name="Ongeri F."/>
            <person name="Pham C."/>
            <person name="Simmons D."/>
            <person name="Wilczek-Boney K."/>
            <person name="Hale W."/>
            <person name="Jakkamsetti A."/>
            <person name="Pham P."/>
            <person name="Ruth R."/>
            <person name="San Lucas F."/>
            <person name="Warren J."/>
            <person name="Zhang J."/>
            <person name="Zhao Z."/>
            <person name="Zhou C."/>
            <person name="Zhu D."/>
            <person name="Lee S."/>
            <person name="Bess C."/>
            <person name="Blankenburg K."/>
            <person name="Forbes L."/>
            <person name="Fu Q."/>
            <person name="Gubbala S."/>
            <person name="Hirani K."/>
            <person name="Jayaseelan J.C."/>
            <person name="Lara F."/>
            <person name="Munidasa M."/>
            <person name="Palculict T."/>
            <person name="Patil S."/>
            <person name="Pu L.-L."/>
            <person name="Saada N."/>
            <person name="Tang L."/>
            <person name="Weissenberger G."/>
            <person name="Zhu Y."/>
            <person name="Hemphill L."/>
            <person name="Shang Y."/>
            <person name="Youmans B."/>
            <person name="Ayvaz T."/>
            <person name="Ross M."/>
            <person name="Santibanez J."/>
            <person name="Aqrawi P."/>
            <person name="Gross S."/>
            <person name="Joshi V."/>
            <person name="Fowler G."/>
            <person name="Nazareth L."/>
            <person name="Reid J."/>
            <person name="Worley K."/>
            <person name="Petrosino J."/>
            <person name="Highlander S."/>
            <person name="Gibbs R."/>
        </authorList>
    </citation>
    <scope>NUCLEOTIDE SEQUENCE [LARGE SCALE GENOMIC DNA]</scope>
    <source>
        <strain evidence="7 8">ATCC 51599</strain>
    </source>
</reference>
<evidence type="ECO:0000256" key="3">
    <source>
        <dbReference type="ARBA" id="ARBA00022630"/>
    </source>
</evidence>
<evidence type="ECO:0000259" key="6">
    <source>
        <dbReference type="Pfam" id="PF12806"/>
    </source>
</evidence>
<dbReference type="SUPFAM" id="SSF56645">
    <property type="entry name" value="Acyl-CoA dehydrogenase NM domain-like"/>
    <property type="match status" value="1"/>
</dbReference>
<dbReference type="InterPro" id="IPR009100">
    <property type="entry name" value="AcylCoA_DH/oxidase_NM_dom_sf"/>
</dbReference>
<dbReference type="eggNOG" id="COG1960">
    <property type="taxonomic scope" value="Bacteria"/>
</dbReference>
<dbReference type="STRING" id="887898.HMPREF0551_0680"/>
<evidence type="ECO:0000256" key="2">
    <source>
        <dbReference type="ARBA" id="ARBA00009347"/>
    </source>
</evidence>
<dbReference type="Gene3D" id="1.10.540.10">
    <property type="entry name" value="Acyl-CoA dehydrogenase/oxidase, N-terminal domain"/>
    <property type="match status" value="1"/>
</dbReference>
<evidence type="ECO:0000313" key="7">
    <source>
        <dbReference type="EMBL" id="EFV95772.1"/>
    </source>
</evidence>
<sequence length="611" mass="67387">MLSRRDLDFLLHEWLDVQSLCDRARFASLRRDHFDAVLAQASQLARGCLAPANRQLDEQEPRLTAEDVWTPPVLSEVMAAVRDAGLLAVSQDRALGGMQLPVLIEKAVTAWLFAGSAAATAYLYPSQAGSRLLQRHAGRALASAWLPLLLKGRATCTFCISEPQAGSSLSDIRTRAVRQPDGSFRLYGNKMWIVGGDHAVTDNIVHLVLARIEDDSGDIMPGVESLSLFLAPKYLPADTNPAEGAAGRGERNDIVAAGIYPQMGQRGATSCLLSFGEGNHLPQGQAGAVAWLVGEENAGMALVNEAAPEIQIDIGLSAAALGYAGYSHALDYARERHQGRFPGMNSQVGGQIPIIEHADIKRMLLIQKSYVEGGLALGLWCARLMDEVDTAETSTERARARDLLLLLSPVAKSWSAHNGLIANSLAIQVLGCYGYTRDYPVEQLYRDNRLNTILEGTHGILALELMRDRLLADDFMGFQRFAHEVEQTLGRAAARCGDVRHMAVQLQKYAERFGWVINRMRQEPEAGRRLANASLFMEAFGHYVIAWIWLEQALVAEVAYLSAYGSERNFYAGKCQAARFFYQHELPRIEPQLTQLEQMEMCALEMQSAWF</sequence>
<dbReference type="Gene3D" id="2.40.110.10">
    <property type="entry name" value="Butyryl-CoA Dehydrogenase, subunit A, domain 2"/>
    <property type="match status" value="1"/>
</dbReference>
<feature type="domain" description="Acyl-CoA dehydrogenase/oxidase C-terminal" evidence="5">
    <location>
        <begin position="299"/>
        <end position="465"/>
    </location>
</feature>
<dbReference type="GO" id="GO:0016627">
    <property type="term" value="F:oxidoreductase activity, acting on the CH-CH group of donors"/>
    <property type="evidence" value="ECO:0007669"/>
    <property type="project" value="InterPro"/>
</dbReference>
<dbReference type="Pfam" id="PF12806">
    <property type="entry name" value="Acyl-CoA_dh_C"/>
    <property type="match status" value="1"/>
</dbReference>
<evidence type="ECO:0000313" key="8">
    <source>
        <dbReference type="Proteomes" id="UP000011021"/>
    </source>
</evidence>
<name>E7RVG8_9BURK</name>